<dbReference type="Gene3D" id="3.40.50.720">
    <property type="entry name" value="NAD(P)-binding Rossmann-like Domain"/>
    <property type="match status" value="1"/>
</dbReference>
<dbReference type="EMBL" id="AEWY01000003">
    <property type="protein sequence ID" value="EGC22964.1"/>
    <property type="molecule type" value="Genomic_DNA"/>
</dbReference>
<dbReference type="Proteomes" id="UP000004185">
    <property type="component" value="Unassembled WGS sequence"/>
</dbReference>
<dbReference type="HOGENOM" id="CLU_046525_3_2_9"/>
<proteinExistence type="predicted"/>
<gene>
    <name evidence="2" type="primary">trkA</name>
    <name evidence="2" type="ORF">HMPREF9388_0576</name>
</gene>
<accession>F0FCZ4</accession>
<dbReference type="InterPro" id="IPR003148">
    <property type="entry name" value="RCK_N"/>
</dbReference>
<dbReference type="Gene3D" id="3.30.70.1450">
    <property type="entry name" value="Regulator of K+ conductance, C-terminal domain"/>
    <property type="match status" value="1"/>
</dbReference>
<dbReference type="InterPro" id="IPR036721">
    <property type="entry name" value="RCK_C_sf"/>
</dbReference>
<dbReference type="PANTHER" id="PTHR43833">
    <property type="entry name" value="POTASSIUM CHANNEL PROTEIN 2-RELATED-RELATED"/>
    <property type="match status" value="1"/>
</dbReference>
<dbReference type="Pfam" id="PF02254">
    <property type="entry name" value="TrkA_N"/>
    <property type="match status" value="1"/>
</dbReference>
<evidence type="ECO:0000313" key="2">
    <source>
        <dbReference type="EMBL" id="EGC22964.1"/>
    </source>
</evidence>
<comment type="caution">
    <text evidence="2">The sequence shown here is derived from an EMBL/GenBank/DDBJ whole genome shotgun (WGS) entry which is preliminary data.</text>
</comment>
<feature type="domain" description="RCK N-terminal" evidence="1">
    <location>
        <begin position="9"/>
        <end position="126"/>
    </location>
</feature>
<dbReference type="PROSITE" id="PS51201">
    <property type="entry name" value="RCK_N"/>
    <property type="match status" value="1"/>
</dbReference>
<evidence type="ECO:0000259" key="1">
    <source>
        <dbReference type="PROSITE" id="PS51201"/>
    </source>
</evidence>
<reference evidence="2 3" key="1">
    <citation type="submission" date="2011-01" db="EMBL/GenBank/DDBJ databases">
        <authorList>
            <person name="Muzny D."/>
            <person name="Qin X."/>
            <person name="Deng J."/>
            <person name="Jiang H."/>
            <person name="Liu Y."/>
            <person name="Qu J."/>
            <person name="Song X.-Z."/>
            <person name="Zhang L."/>
            <person name="Thornton R."/>
            <person name="Coyle M."/>
            <person name="Francisco L."/>
            <person name="Jackson L."/>
            <person name="Javaid M."/>
            <person name="Korchina V."/>
            <person name="Kovar C."/>
            <person name="Mata R."/>
            <person name="Mathew T."/>
            <person name="Ngo R."/>
            <person name="Nguyen L."/>
            <person name="Nguyen N."/>
            <person name="Okwuonu G."/>
            <person name="Ongeri F."/>
            <person name="Pham C."/>
            <person name="Simmons D."/>
            <person name="Wilczek-Boney K."/>
            <person name="Hale W."/>
            <person name="Jakkamsetti A."/>
            <person name="Pham P."/>
            <person name="Ruth R."/>
            <person name="San Lucas F."/>
            <person name="Warren J."/>
            <person name="Zhang J."/>
            <person name="Zhao Z."/>
            <person name="Zhou C."/>
            <person name="Zhu D."/>
            <person name="Lee S."/>
            <person name="Bess C."/>
            <person name="Blankenburg K."/>
            <person name="Forbes L."/>
            <person name="Fu Q."/>
            <person name="Gubbala S."/>
            <person name="Hirani K."/>
            <person name="Jayaseelan J.C."/>
            <person name="Lara F."/>
            <person name="Munidasa M."/>
            <person name="Palculict T."/>
            <person name="Patil S."/>
            <person name="Pu L.-L."/>
            <person name="Saada N."/>
            <person name="Tang L."/>
            <person name="Weissenberger G."/>
            <person name="Zhu Y."/>
            <person name="Hemphill L."/>
            <person name="Shang Y."/>
            <person name="Youmans B."/>
            <person name="Ayvaz T."/>
            <person name="Ross M."/>
            <person name="Santibanez J."/>
            <person name="Aqrawi P."/>
            <person name="Gross S."/>
            <person name="Joshi V."/>
            <person name="Fowler G."/>
            <person name="Nazareth L."/>
            <person name="Reid J."/>
            <person name="Worley K."/>
            <person name="Petrosino J."/>
            <person name="Highlander S."/>
            <person name="Gibbs R."/>
        </authorList>
    </citation>
    <scope>NUCLEOTIDE SEQUENCE [LARGE SCALE GENOMIC DNA]</scope>
    <source>
        <strain evidence="2 3">SK353</strain>
    </source>
</reference>
<sequence>MDRRKEMANQTVGILGLGIFGQSIIEALISQDVEIIAIDNHEETINQYEDMIAVGVIGDITDMELLEAADVGSCDTVIVATGESLESSVLAVMHCKALGVKNVIAKVKDEVTQQVLEKVGADLVILPEVKAGISLAKTILLNHSIEVFQLDDDVVVAEFELPASWVGKTVREVDARRLYHLNIIGYRLTKNQPLESKFTPDFVWPEGVSIMAVTDNQHLDNLREIVSSS</sequence>
<dbReference type="SUPFAM" id="SSF51735">
    <property type="entry name" value="NAD(P)-binding Rossmann-fold domains"/>
    <property type="match status" value="1"/>
</dbReference>
<dbReference type="PANTHER" id="PTHR43833:SF7">
    <property type="entry name" value="KTR SYSTEM POTASSIUM UPTAKE PROTEIN C"/>
    <property type="match status" value="1"/>
</dbReference>
<evidence type="ECO:0000313" key="3">
    <source>
        <dbReference type="Proteomes" id="UP000004185"/>
    </source>
</evidence>
<protein>
    <submittedName>
        <fullName evidence="2">TrkA N-terminal domain protein</fullName>
    </submittedName>
</protein>
<dbReference type="GO" id="GO:0006813">
    <property type="term" value="P:potassium ion transport"/>
    <property type="evidence" value="ECO:0007669"/>
    <property type="project" value="InterPro"/>
</dbReference>
<name>F0FCZ4_STRSA</name>
<dbReference type="AlphaFoldDB" id="F0FCZ4"/>
<dbReference type="InterPro" id="IPR036291">
    <property type="entry name" value="NAD(P)-bd_dom_sf"/>
</dbReference>
<organism evidence="2 3">
    <name type="scientific">Streptococcus sanguinis SK353</name>
    <dbReference type="NCBI Taxonomy" id="888815"/>
    <lineage>
        <taxon>Bacteria</taxon>
        <taxon>Bacillati</taxon>
        <taxon>Bacillota</taxon>
        <taxon>Bacilli</taxon>
        <taxon>Lactobacillales</taxon>
        <taxon>Streptococcaceae</taxon>
        <taxon>Streptococcus</taxon>
    </lineage>
</organism>
<dbReference type="InterPro" id="IPR050721">
    <property type="entry name" value="Trk_Ktr_HKT_K-transport"/>
</dbReference>
<dbReference type="PATRIC" id="fig|888815.3.peg.566"/>
<dbReference type="SUPFAM" id="SSF116726">
    <property type="entry name" value="TrkA C-terminal domain-like"/>
    <property type="match status" value="1"/>
</dbReference>